<sequence length="449" mass="47300">MDLSRTPLSARPEPATIAAMSILALPLLLAAAAPSGPLPAPSPDRLKATVTTLVGFGTRHTASTTTDPKRGIGAARDWAAAQFKQIARGCNGCITVDRISRPFTGPRAPTGVVVEDVLGIQKGRDPNRVVIVGAHIDSRVSDVMNTTSDAPGANDNASGVALVLEAARLLSRQTFDATIVYAVFSGEEQGLWGAELLADTAKARGWRVSAMLNNDIVGNTIGQGGVKIDDRIRVFSEGIRASEGEVAQQGRRAEGGEDDGPSRALAKAIDGVAKTIPGGLDVMLDRRPDRFGRGGDHEPFLKLGYPAVRFSVAAENWDRQHQDLRTEAGVPYGDTIDGMDFPYLAKVTAINVAAIARLAAAPAAPADVSIAGALSRDTTVKWSAVPGAASYRIRWRRNDAQDWTDTRDVTGTTTVLAQVPVDDNFVGVSALGAHGSESVVTFAGREPRK</sequence>
<evidence type="ECO:0000313" key="6">
    <source>
        <dbReference type="Proteomes" id="UP000321250"/>
    </source>
</evidence>
<organism evidence="5 6">
    <name type="scientific">Sphingomonas ginsenosidivorax</name>
    <dbReference type="NCBI Taxonomy" id="862135"/>
    <lineage>
        <taxon>Bacteria</taxon>
        <taxon>Pseudomonadati</taxon>
        <taxon>Pseudomonadota</taxon>
        <taxon>Alphaproteobacteria</taxon>
        <taxon>Sphingomonadales</taxon>
        <taxon>Sphingomonadaceae</taxon>
        <taxon>Sphingomonas</taxon>
    </lineage>
</organism>
<dbReference type="AlphaFoldDB" id="A0A5C6UC27"/>
<dbReference type="OrthoDB" id="9787436at2"/>
<protein>
    <submittedName>
        <fullName evidence="5">M20/M25/M40 family metallo-hydrolase</fullName>
    </submittedName>
</protein>
<dbReference type="GO" id="GO:0008235">
    <property type="term" value="F:metalloexopeptidase activity"/>
    <property type="evidence" value="ECO:0007669"/>
    <property type="project" value="InterPro"/>
</dbReference>
<dbReference type="InterPro" id="IPR036116">
    <property type="entry name" value="FN3_sf"/>
</dbReference>
<dbReference type="InterPro" id="IPR007484">
    <property type="entry name" value="Peptidase_M28"/>
</dbReference>
<dbReference type="SUPFAM" id="SSF53187">
    <property type="entry name" value="Zn-dependent exopeptidases"/>
    <property type="match status" value="1"/>
</dbReference>
<dbReference type="GO" id="GO:0006508">
    <property type="term" value="P:proteolysis"/>
    <property type="evidence" value="ECO:0007669"/>
    <property type="project" value="InterPro"/>
</dbReference>
<feature type="region of interest" description="Disordered" evidence="3">
    <location>
        <begin position="243"/>
        <end position="262"/>
    </location>
</feature>
<keyword evidence="5" id="KW-0378">Hydrolase</keyword>
<comment type="subcellular location">
    <subcellularLocation>
        <location evidence="1">Secreted</location>
    </subcellularLocation>
</comment>
<dbReference type="PANTHER" id="PTHR12147:SF26">
    <property type="entry name" value="PEPTIDASE M28 DOMAIN-CONTAINING PROTEIN"/>
    <property type="match status" value="1"/>
</dbReference>
<evidence type="ECO:0000259" key="4">
    <source>
        <dbReference type="Pfam" id="PF04389"/>
    </source>
</evidence>
<keyword evidence="6" id="KW-1185">Reference proteome</keyword>
<dbReference type="Pfam" id="PF04389">
    <property type="entry name" value="Peptidase_M28"/>
    <property type="match status" value="1"/>
</dbReference>
<feature type="domain" description="Peptidase M28" evidence="4">
    <location>
        <begin position="117"/>
        <end position="310"/>
    </location>
</feature>
<dbReference type="Gene3D" id="2.60.40.10">
    <property type="entry name" value="Immunoglobulins"/>
    <property type="match status" value="1"/>
</dbReference>
<evidence type="ECO:0000256" key="3">
    <source>
        <dbReference type="SAM" id="MobiDB-lite"/>
    </source>
</evidence>
<dbReference type="Proteomes" id="UP000321250">
    <property type="component" value="Unassembled WGS sequence"/>
</dbReference>
<gene>
    <name evidence="5" type="ORF">FSB78_02740</name>
</gene>
<dbReference type="Gene3D" id="3.40.630.10">
    <property type="entry name" value="Zn peptidases"/>
    <property type="match status" value="1"/>
</dbReference>
<evidence type="ECO:0000256" key="2">
    <source>
        <dbReference type="ARBA" id="ARBA00022525"/>
    </source>
</evidence>
<reference evidence="5 6" key="1">
    <citation type="journal article" date="2013" name="Antonie Van Leeuwenhoek">
        <title>Sphingomonas ginsenosidivorax sp. nov., with the ability to transform ginsenosides.</title>
        <authorList>
            <person name="Jin X.F."/>
            <person name="Kim J.K."/>
            <person name="Liu Q.M."/>
            <person name="Kang M.S."/>
            <person name="He D."/>
            <person name="Jin F.X."/>
            <person name="Kim S.C."/>
            <person name="Im W.T."/>
        </authorList>
    </citation>
    <scope>NUCLEOTIDE SEQUENCE [LARGE SCALE GENOMIC DNA]</scope>
    <source>
        <strain evidence="5 6">KHI67</strain>
    </source>
</reference>
<keyword evidence="2" id="KW-0964">Secreted</keyword>
<comment type="caution">
    <text evidence="5">The sequence shown here is derived from an EMBL/GenBank/DDBJ whole genome shotgun (WGS) entry which is preliminary data.</text>
</comment>
<dbReference type="EMBL" id="VOQR01000001">
    <property type="protein sequence ID" value="TXC69990.1"/>
    <property type="molecule type" value="Genomic_DNA"/>
</dbReference>
<evidence type="ECO:0000313" key="5">
    <source>
        <dbReference type="EMBL" id="TXC69990.1"/>
    </source>
</evidence>
<dbReference type="GO" id="GO:0005576">
    <property type="term" value="C:extracellular region"/>
    <property type="evidence" value="ECO:0007669"/>
    <property type="project" value="UniProtKB-SubCell"/>
</dbReference>
<accession>A0A5C6UC27</accession>
<name>A0A5C6UC27_9SPHN</name>
<evidence type="ECO:0000256" key="1">
    <source>
        <dbReference type="ARBA" id="ARBA00004613"/>
    </source>
</evidence>
<dbReference type="PANTHER" id="PTHR12147">
    <property type="entry name" value="METALLOPEPTIDASE M28 FAMILY MEMBER"/>
    <property type="match status" value="1"/>
</dbReference>
<dbReference type="InterPro" id="IPR013783">
    <property type="entry name" value="Ig-like_fold"/>
</dbReference>
<proteinExistence type="predicted"/>
<dbReference type="SUPFAM" id="SSF49265">
    <property type="entry name" value="Fibronectin type III"/>
    <property type="match status" value="1"/>
</dbReference>
<dbReference type="InterPro" id="IPR045175">
    <property type="entry name" value="M28_fam"/>
</dbReference>